<evidence type="ECO:0000256" key="1">
    <source>
        <dbReference type="SAM" id="MobiDB-lite"/>
    </source>
</evidence>
<evidence type="ECO:0000313" key="3">
    <source>
        <dbReference type="Proteomes" id="UP001162162"/>
    </source>
</evidence>
<dbReference type="AlphaFoldDB" id="A0AAV8YMG9"/>
<dbReference type="EMBL" id="JAPWTK010000069">
    <property type="protein sequence ID" value="KAJ8952397.1"/>
    <property type="molecule type" value="Genomic_DNA"/>
</dbReference>
<keyword evidence="3" id="KW-1185">Reference proteome</keyword>
<organism evidence="2 3">
    <name type="scientific">Aromia moschata</name>
    <dbReference type="NCBI Taxonomy" id="1265417"/>
    <lineage>
        <taxon>Eukaryota</taxon>
        <taxon>Metazoa</taxon>
        <taxon>Ecdysozoa</taxon>
        <taxon>Arthropoda</taxon>
        <taxon>Hexapoda</taxon>
        <taxon>Insecta</taxon>
        <taxon>Pterygota</taxon>
        <taxon>Neoptera</taxon>
        <taxon>Endopterygota</taxon>
        <taxon>Coleoptera</taxon>
        <taxon>Polyphaga</taxon>
        <taxon>Cucujiformia</taxon>
        <taxon>Chrysomeloidea</taxon>
        <taxon>Cerambycidae</taxon>
        <taxon>Cerambycinae</taxon>
        <taxon>Callichromatini</taxon>
        <taxon>Aromia</taxon>
    </lineage>
</organism>
<accession>A0AAV8YMG9</accession>
<dbReference type="Proteomes" id="UP001162162">
    <property type="component" value="Unassembled WGS sequence"/>
</dbReference>
<evidence type="ECO:0008006" key="4">
    <source>
        <dbReference type="Google" id="ProtNLM"/>
    </source>
</evidence>
<name>A0AAV8YMG9_9CUCU</name>
<proteinExistence type="predicted"/>
<gene>
    <name evidence="2" type="ORF">NQ318_014489</name>
</gene>
<protein>
    <recommendedName>
        <fullName evidence="4">BESS domain-containing protein</fullName>
    </recommendedName>
</protein>
<comment type="caution">
    <text evidence="2">The sequence shown here is derived from an EMBL/GenBank/DDBJ whole genome shotgun (WGS) entry which is preliminary data.</text>
</comment>
<sequence>MTFLNDTVERNPTTSLRSSTDDKLDDTDNENTPKVKKKARKKADQHCELTKAVLDFIKEPVSQTSPELTGVDGFLIRLVESLKRLPYRKRCQLEINILQMVYDYENE</sequence>
<reference evidence="2" key="1">
    <citation type="journal article" date="2023" name="Insect Mol. Biol.">
        <title>Genome sequencing provides insights into the evolution of gene families encoding plant cell wall-degrading enzymes in longhorned beetles.</title>
        <authorList>
            <person name="Shin N.R."/>
            <person name="Okamura Y."/>
            <person name="Kirsch R."/>
            <person name="Pauchet Y."/>
        </authorList>
    </citation>
    <scope>NUCLEOTIDE SEQUENCE</scope>
    <source>
        <strain evidence="2">AMC_N1</strain>
    </source>
</reference>
<evidence type="ECO:0000313" key="2">
    <source>
        <dbReference type="EMBL" id="KAJ8952397.1"/>
    </source>
</evidence>
<feature type="region of interest" description="Disordered" evidence="1">
    <location>
        <begin position="1"/>
        <end position="43"/>
    </location>
</feature>